<dbReference type="PANTHER" id="PTHR42681">
    <property type="entry name" value="MALONYL-COA-ACYL CARRIER PROTEIN TRANSACYLASE, MITOCHONDRIAL"/>
    <property type="match status" value="1"/>
</dbReference>
<accession>A0ABV1G9J9</accession>
<name>A0ABV1G9J9_9FIRM</name>
<dbReference type="Proteomes" id="UP001491552">
    <property type="component" value="Unassembled WGS sequence"/>
</dbReference>
<dbReference type="GO" id="GO:0004314">
    <property type="term" value="F:[acyl-carrier-protein] S-malonyltransferase activity"/>
    <property type="evidence" value="ECO:0007669"/>
    <property type="project" value="UniProtKB-EC"/>
</dbReference>
<dbReference type="Gene3D" id="3.40.366.10">
    <property type="entry name" value="Malonyl-Coenzyme A Acyl Carrier Protein, domain 2"/>
    <property type="match status" value="1"/>
</dbReference>
<organism evidence="6 7">
    <name type="scientific">Faecousia intestinalis</name>
    <dbReference type="NCBI Taxonomy" id="3133167"/>
    <lineage>
        <taxon>Bacteria</taxon>
        <taxon>Bacillati</taxon>
        <taxon>Bacillota</taxon>
        <taxon>Clostridia</taxon>
        <taxon>Eubacteriales</taxon>
        <taxon>Oscillospiraceae</taxon>
        <taxon>Faecousia</taxon>
    </lineage>
</organism>
<keyword evidence="1 4" id="KW-0808">Transferase</keyword>
<evidence type="ECO:0000256" key="4">
    <source>
        <dbReference type="PIRNR" id="PIRNR000446"/>
    </source>
</evidence>
<evidence type="ECO:0000256" key="1">
    <source>
        <dbReference type="ARBA" id="ARBA00022679"/>
    </source>
</evidence>
<dbReference type="EMBL" id="JBBMFF010000259">
    <property type="protein sequence ID" value="MEQ2512093.1"/>
    <property type="molecule type" value="Genomic_DNA"/>
</dbReference>
<dbReference type="SUPFAM" id="SSF55048">
    <property type="entry name" value="Probable ACP-binding domain of malonyl-CoA ACP transacylase"/>
    <property type="match status" value="1"/>
</dbReference>
<reference evidence="6 7" key="1">
    <citation type="submission" date="2024-03" db="EMBL/GenBank/DDBJ databases">
        <title>Human intestinal bacterial collection.</title>
        <authorList>
            <person name="Pauvert C."/>
            <person name="Hitch T.C.A."/>
            <person name="Clavel T."/>
        </authorList>
    </citation>
    <scope>NUCLEOTIDE SEQUENCE [LARGE SCALE GENOMIC DNA]</scope>
    <source>
        <strain evidence="6 7">CLA-AA-H192</strain>
    </source>
</reference>
<comment type="similarity">
    <text evidence="4">Belongs to the fabD family.</text>
</comment>
<evidence type="ECO:0000313" key="6">
    <source>
        <dbReference type="EMBL" id="MEQ2512093.1"/>
    </source>
</evidence>
<dbReference type="Pfam" id="PF00698">
    <property type="entry name" value="Acyl_transf_1"/>
    <property type="match status" value="1"/>
</dbReference>
<feature type="domain" description="Malonyl-CoA:ACP transacylase (MAT)" evidence="5">
    <location>
        <begin position="7"/>
        <end position="294"/>
    </location>
</feature>
<dbReference type="SUPFAM" id="SSF52151">
    <property type="entry name" value="FabD/lysophospholipase-like"/>
    <property type="match status" value="1"/>
</dbReference>
<dbReference type="PIRSF" id="PIRSF000446">
    <property type="entry name" value="Mct"/>
    <property type="match status" value="1"/>
</dbReference>
<keyword evidence="2 4" id="KW-0012">Acyltransferase</keyword>
<dbReference type="Gene3D" id="3.30.70.250">
    <property type="entry name" value="Malonyl-CoA ACP transacylase, ACP-binding"/>
    <property type="match status" value="1"/>
</dbReference>
<evidence type="ECO:0000313" key="7">
    <source>
        <dbReference type="Proteomes" id="UP001491552"/>
    </source>
</evidence>
<evidence type="ECO:0000259" key="5">
    <source>
        <dbReference type="SMART" id="SM00827"/>
    </source>
</evidence>
<dbReference type="EC" id="2.3.1.39" evidence="4"/>
<comment type="caution">
    <text evidence="6">The sequence shown here is derived from an EMBL/GenBank/DDBJ whole genome shotgun (WGS) entry which is preliminary data.</text>
</comment>
<evidence type="ECO:0000256" key="3">
    <source>
        <dbReference type="ARBA" id="ARBA00048462"/>
    </source>
</evidence>
<proteinExistence type="inferred from homology"/>
<comment type="catalytic activity">
    <reaction evidence="3 4">
        <text>holo-[ACP] + malonyl-CoA = malonyl-[ACP] + CoA</text>
        <dbReference type="Rhea" id="RHEA:41792"/>
        <dbReference type="Rhea" id="RHEA-COMP:9623"/>
        <dbReference type="Rhea" id="RHEA-COMP:9685"/>
        <dbReference type="ChEBI" id="CHEBI:57287"/>
        <dbReference type="ChEBI" id="CHEBI:57384"/>
        <dbReference type="ChEBI" id="CHEBI:64479"/>
        <dbReference type="ChEBI" id="CHEBI:78449"/>
        <dbReference type="EC" id="2.3.1.39"/>
    </reaction>
</comment>
<dbReference type="RefSeq" id="WP_349136796.1">
    <property type="nucleotide sequence ID" value="NZ_JBBMFF010000259.1"/>
</dbReference>
<dbReference type="InterPro" id="IPR050858">
    <property type="entry name" value="Mal-CoA-ACP_Trans/PKS_FabD"/>
</dbReference>
<dbReference type="SMART" id="SM00827">
    <property type="entry name" value="PKS_AT"/>
    <property type="match status" value="1"/>
</dbReference>
<dbReference type="InterPro" id="IPR014043">
    <property type="entry name" value="Acyl_transferase_dom"/>
</dbReference>
<dbReference type="InterPro" id="IPR024925">
    <property type="entry name" value="Malonyl_CoA-ACP_transAc"/>
</dbReference>
<protein>
    <recommendedName>
        <fullName evidence="4">Malonyl CoA-acyl carrier protein transacylase</fullName>
        <ecNumber evidence="4">2.3.1.39</ecNumber>
    </recommendedName>
</protein>
<gene>
    <name evidence="6" type="ORF">WMO66_12705</name>
</gene>
<dbReference type="InterPro" id="IPR016036">
    <property type="entry name" value="Malonyl_transacylase_ACP-bd"/>
</dbReference>
<dbReference type="InterPro" id="IPR016035">
    <property type="entry name" value="Acyl_Trfase/lysoPLipase"/>
</dbReference>
<dbReference type="InterPro" id="IPR001227">
    <property type="entry name" value="Ac_transferase_dom_sf"/>
</dbReference>
<dbReference type="PANTHER" id="PTHR42681:SF1">
    <property type="entry name" value="MALONYL-COA-ACYL CARRIER PROTEIN TRANSACYLASE, MITOCHONDRIAL"/>
    <property type="match status" value="1"/>
</dbReference>
<keyword evidence="7" id="KW-1185">Reference proteome</keyword>
<sequence length="309" mass="33246">MGKTAFLFSGQGAQRAGMGKEFYEHFASVRALFDAAEELRPGTLQQMFAGSDDELRQTENTQPCLYLADLAAAYALRDSGLQPEAVAGFSLGEIPALAFAGAYDGMTGFRLACARGASMARAGKNVNASMAAIVKLPDETVERLCAAYDHVWPVNYNCDGQIAVSGDRDELERLYADVAAAGGRSMPLNVSGGFHSPYMDPASAEFGAILADTPLQKPALPAYANRTAEPYGENVRELLTQQINHPVRWKETLRHLNEQGFDTFVECGAGMVLCKLVRKNLPECRSFAVDSLAGLAKLQEEGLLCCSAT</sequence>
<evidence type="ECO:0000256" key="2">
    <source>
        <dbReference type="ARBA" id="ARBA00023315"/>
    </source>
</evidence>